<evidence type="ECO:0000313" key="2">
    <source>
        <dbReference type="Proteomes" id="UP000579250"/>
    </source>
</evidence>
<dbReference type="AlphaFoldDB" id="A0A846YUQ8"/>
<comment type="caution">
    <text evidence="1">The sequence shown here is derived from an EMBL/GenBank/DDBJ whole genome shotgun (WGS) entry which is preliminary data.</text>
</comment>
<protein>
    <submittedName>
        <fullName evidence="1">Uncharacterized protein</fullName>
    </submittedName>
</protein>
<dbReference type="RefSeq" id="WP_157438157.1">
    <property type="nucleotide sequence ID" value="NZ_JAAXPI010000001.1"/>
</dbReference>
<dbReference type="Proteomes" id="UP000579250">
    <property type="component" value="Unassembled WGS sequence"/>
</dbReference>
<gene>
    <name evidence="1" type="ORF">HGB48_01090</name>
</gene>
<sequence length="47" mass="5069">MNIEPRTPALKAQPRFGRFLKADSTGIRRVAGPVLLLQGRAGGVVPR</sequence>
<reference evidence="1 2" key="1">
    <citation type="submission" date="2020-04" db="EMBL/GenBank/DDBJ databases">
        <title>MicrobeNet Type strains.</title>
        <authorList>
            <person name="Nicholson A.C."/>
        </authorList>
    </citation>
    <scope>NUCLEOTIDE SEQUENCE [LARGE SCALE GENOMIC DNA]</scope>
    <source>
        <strain evidence="1 2">ATCC BAA-277</strain>
    </source>
</reference>
<organism evidence="1 2">
    <name type="scientific">Actinomadura latina</name>
    <dbReference type="NCBI Taxonomy" id="163603"/>
    <lineage>
        <taxon>Bacteria</taxon>
        <taxon>Bacillati</taxon>
        <taxon>Actinomycetota</taxon>
        <taxon>Actinomycetes</taxon>
        <taxon>Streptosporangiales</taxon>
        <taxon>Thermomonosporaceae</taxon>
        <taxon>Actinomadura</taxon>
    </lineage>
</organism>
<dbReference type="EMBL" id="JAAXPI010000001">
    <property type="protein sequence ID" value="NKZ02362.1"/>
    <property type="molecule type" value="Genomic_DNA"/>
</dbReference>
<evidence type="ECO:0000313" key="1">
    <source>
        <dbReference type="EMBL" id="NKZ02362.1"/>
    </source>
</evidence>
<accession>A0A846YUQ8</accession>
<name>A0A846YUQ8_9ACTN</name>
<proteinExistence type="predicted"/>
<keyword evidence="2" id="KW-1185">Reference proteome</keyword>